<protein>
    <recommendedName>
        <fullName evidence="3">Lipoprotein</fullName>
    </recommendedName>
</protein>
<organism evidence="1 2">
    <name type="scientific">Flavobacterium jejuense</name>
    <dbReference type="NCBI Taxonomy" id="1544455"/>
    <lineage>
        <taxon>Bacteria</taxon>
        <taxon>Pseudomonadati</taxon>
        <taxon>Bacteroidota</taxon>
        <taxon>Flavobacteriia</taxon>
        <taxon>Flavobacteriales</taxon>
        <taxon>Flavobacteriaceae</taxon>
        <taxon>Flavobacterium</taxon>
    </lineage>
</organism>
<evidence type="ECO:0000313" key="1">
    <source>
        <dbReference type="EMBL" id="NHN27242.1"/>
    </source>
</evidence>
<evidence type="ECO:0000313" key="2">
    <source>
        <dbReference type="Proteomes" id="UP000817854"/>
    </source>
</evidence>
<evidence type="ECO:0008006" key="3">
    <source>
        <dbReference type="Google" id="ProtNLM"/>
    </source>
</evidence>
<name>A0ABX0ITX4_9FLAO</name>
<dbReference type="Proteomes" id="UP000817854">
    <property type="component" value="Unassembled WGS sequence"/>
</dbReference>
<dbReference type="PROSITE" id="PS51257">
    <property type="entry name" value="PROKAR_LIPOPROTEIN"/>
    <property type="match status" value="1"/>
</dbReference>
<gene>
    <name evidence="1" type="ORF">FIA58_016285</name>
</gene>
<comment type="caution">
    <text evidence="1">The sequence shown here is derived from an EMBL/GenBank/DDBJ whole genome shotgun (WGS) entry which is preliminary data.</text>
</comment>
<keyword evidence="2" id="KW-1185">Reference proteome</keyword>
<reference evidence="2" key="1">
    <citation type="submission" date="2019-05" db="EMBL/GenBank/DDBJ databases">
        <title>Flavobacterium profundi sp. nov., isolated from a deep-sea seamount.</title>
        <authorList>
            <person name="Zhang D.-C."/>
        </authorList>
    </citation>
    <scope>NUCLEOTIDE SEQUENCE [LARGE SCALE GENOMIC DNA]</scope>
    <source>
        <strain evidence="2">EC11</strain>
    </source>
</reference>
<reference evidence="1 2" key="2">
    <citation type="submission" date="2020-02" db="EMBL/GenBank/DDBJ databases">
        <title>Flavobacterium profundi sp. nov., isolated from a deep-sea seamount.</title>
        <authorList>
            <person name="Zhang D.-C."/>
        </authorList>
    </citation>
    <scope>NUCLEOTIDE SEQUENCE [LARGE SCALE GENOMIC DNA]</scope>
    <source>
        <strain evidence="1 2">EC11</strain>
    </source>
</reference>
<sequence>MKKIFLILVVFFTISCETSEELQTINVSNYSIQLPSYLSESKELNDEASLQYQNIFKELYIIVIHENKGELENALTENGIDEIYSNDFDGYVDLLSTGLASNIEMKNKIEKDTVINSLETRVMKFEGKVEDFNVFYEVAYVNGIDNYYQIMTWTLLKKKSDYEDIMDKMIHSFKVKKNSKKGFKGAKK</sequence>
<accession>A0ABX0ITX4</accession>
<dbReference type="Gene3D" id="3.40.1000.10">
    <property type="entry name" value="Mog1/PsbP, alpha/beta/alpha sandwich"/>
    <property type="match status" value="1"/>
</dbReference>
<proteinExistence type="predicted"/>
<dbReference type="RefSeq" id="WP_140963753.1">
    <property type="nucleotide sequence ID" value="NZ_VEVQ02000012.1"/>
</dbReference>
<dbReference type="EMBL" id="VEVQ02000012">
    <property type="protein sequence ID" value="NHN27242.1"/>
    <property type="molecule type" value="Genomic_DNA"/>
</dbReference>